<dbReference type="EMBL" id="VNIQ01000002">
    <property type="protein sequence ID" value="TYQ06096.1"/>
    <property type="molecule type" value="Genomic_DNA"/>
</dbReference>
<gene>
    <name evidence="2" type="ORF">FNL38_102226</name>
</gene>
<evidence type="ECO:0000259" key="1">
    <source>
        <dbReference type="Pfam" id="PF12697"/>
    </source>
</evidence>
<name>A0A652YT77_NOCGL</name>
<dbReference type="Pfam" id="PF12697">
    <property type="entry name" value="Abhydrolase_6"/>
    <property type="match status" value="1"/>
</dbReference>
<dbReference type="InterPro" id="IPR050266">
    <property type="entry name" value="AB_hydrolase_sf"/>
</dbReference>
<dbReference type="SUPFAM" id="SSF53474">
    <property type="entry name" value="alpha/beta-Hydrolases"/>
    <property type="match status" value="1"/>
</dbReference>
<organism evidence="2">
    <name type="scientific">Nocardia globerula</name>
    <dbReference type="NCBI Taxonomy" id="1818"/>
    <lineage>
        <taxon>Bacteria</taxon>
        <taxon>Bacillati</taxon>
        <taxon>Actinomycetota</taxon>
        <taxon>Actinomycetes</taxon>
        <taxon>Mycobacteriales</taxon>
        <taxon>Nocardiaceae</taxon>
        <taxon>Nocardia</taxon>
    </lineage>
</organism>
<protein>
    <submittedName>
        <fullName evidence="2">Pimeloyl-ACP methyl ester carboxylesterase</fullName>
    </submittedName>
</protein>
<dbReference type="AlphaFoldDB" id="A0A652YT77"/>
<comment type="caution">
    <text evidence="2">The sequence shown here is derived from an EMBL/GenBank/DDBJ whole genome shotgun (WGS) entry which is preliminary data.</text>
</comment>
<feature type="domain" description="AB hydrolase-1" evidence="1">
    <location>
        <begin position="42"/>
        <end position="273"/>
    </location>
</feature>
<dbReference type="InterPro" id="IPR029058">
    <property type="entry name" value="AB_hydrolase_fold"/>
</dbReference>
<accession>A0A652YT77</accession>
<dbReference type="InterPro" id="IPR000073">
    <property type="entry name" value="AB_hydrolase_1"/>
</dbReference>
<dbReference type="PANTHER" id="PTHR43798">
    <property type="entry name" value="MONOACYLGLYCEROL LIPASE"/>
    <property type="match status" value="1"/>
</dbReference>
<evidence type="ECO:0000313" key="2">
    <source>
        <dbReference type="EMBL" id="TYQ06096.1"/>
    </source>
</evidence>
<dbReference type="Gene3D" id="3.40.50.1820">
    <property type="entry name" value="alpha/beta hydrolase"/>
    <property type="match status" value="1"/>
</dbReference>
<dbReference type="GO" id="GO:0003824">
    <property type="term" value="F:catalytic activity"/>
    <property type="evidence" value="ECO:0007669"/>
    <property type="project" value="UniProtKB-ARBA"/>
</dbReference>
<proteinExistence type="predicted"/>
<reference evidence="2" key="1">
    <citation type="submission" date="2019-07" db="EMBL/GenBank/DDBJ databases">
        <title>Genomic Encyclopedia of Type Strains, Phase IV (KMG-IV): sequencing the most valuable type-strain genomes for metagenomic binning, comparative biology and taxonomic classification.</title>
        <authorList>
            <person name="Goeker M."/>
        </authorList>
    </citation>
    <scope>NUCLEOTIDE SEQUENCE</scope>
    <source>
        <strain evidence="2">DSM 44596</strain>
    </source>
</reference>
<dbReference type="PRINTS" id="PR00111">
    <property type="entry name" value="ABHYDROLASE"/>
</dbReference>
<sequence length="294" mass="31981">MTRTPHVDVPLAATANHRLDKTVEVNGIPIRYRVSGQGERDLILVHGHLAHHLWWHAILPALEPHWRVIQLDLSGHGDSGHRGYYDIEQWADEVIAVLEAVGSDRAVVAGHSLGGSVAIATAARRADLAAGLIVIDTYVVGPGIERPHIRTGAAPVYSTRQEGLSRFRLVPPQPGPSTELLALIAENSLREVEGGWTWKFDRASPLNVDDDLIGEHIAKLNVPTCFIYGTQSGVVNPEVIECARAAFPIGTQMVGIADAHHHLVLDHAEPCARLIDEHAGKMFVNSRSRIPVGE</sequence>